<proteinExistence type="predicted"/>
<sequence length="112" mass="13285">MTQEIMYNNYSMQNNLELQQLCQNKGILTYGTIYVCKRSGDKRYMRMNSGQILNRQVSEMFDINTAIMNHIALKQLRDRKTLESLALNSAAWVIYNYWNFRSECVAQWDGRQ</sequence>
<gene>
    <name evidence="1" type="ORF">OTU49_004716</name>
</gene>
<comment type="caution">
    <text evidence="1">The sequence shown here is derived from an EMBL/GenBank/DDBJ whole genome shotgun (WGS) entry which is preliminary data.</text>
</comment>
<accession>A0AAW0XB07</accession>
<dbReference type="Proteomes" id="UP001445076">
    <property type="component" value="Unassembled WGS sequence"/>
</dbReference>
<evidence type="ECO:0000313" key="1">
    <source>
        <dbReference type="EMBL" id="KAK8736906.1"/>
    </source>
</evidence>
<protein>
    <submittedName>
        <fullName evidence="1">Uncharacterized protein</fullName>
    </submittedName>
</protein>
<reference evidence="1 2" key="1">
    <citation type="journal article" date="2024" name="BMC Genomics">
        <title>Genome assembly of redclaw crayfish (Cherax quadricarinatus) provides insights into its immune adaptation and hypoxia tolerance.</title>
        <authorList>
            <person name="Liu Z."/>
            <person name="Zheng J."/>
            <person name="Li H."/>
            <person name="Fang K."/>
            <person name="Wang S."/>
            <person name="He J."/>
            <person name="Zhou D."/>
            <person name="Weng S."/>
            <person name="Chi M."/>
            <person name="Gu Z."/>
            <person name="He J."/>
            <person name="Li F."/>
            <person name="Wang M."/>
        </authorList>
    </citation>
    <scope>NUCLEOTIDE SEQUENCE [LARGE SCALE GENOMIC DNA]</scope>
    <source>
        <strain evidence="1">ZL_2023a</strain>
    </source>
</reference>
<name>A0AAW0XB07_CHEQU</name>
<dbReference type="AlphaFoldDB" id="A0AAW0XB07"/>
<evidence type="ECO:0000313" key="2">
    <source>
        <dbReference type="Proteomes" id="UP001445076"/>
    </source>
</evidence>
<organism evidence="1 2">
    <name type="scientific">Cherax quadricarinatus</name>
    <name type="common">Australian red claw crayfish</name>
    <dbReference type="NCBI Taxonomy" id="27406"/>
    <lineage>
        <taxon>Eukaryota</taxon>
        <taxon>Metazoa</taxon>
        <taxon>Ecdysozoa</taxon>
        <taxon>Arthropoda</taxon>
        <taxon>Crustacea</taxon>
        <taxon>Multicrustacea</taxon>
        <taxon>Malacostraca</taxon>
        <taxon>Eumalacostraca</taxon>
        <taxon>Eucarida</taxon>
        <taxon>Decapoda</taxon>
        <taxon>Pleocyemata</taxon>
        <taxon>Astacidea</taxon>
        <taxon>Parastacoidea</taxon>
        <taxon>Parastacidae</taxon>
        <taxon>Cherax</taxon>
    </lineage>
</organism>
<keyword evidence="2" id="KW-1185">Reference proteome</keyword>
<dbReference type="EMBL" id="JARKIK010000043">
    <property type="protein sequence ID" value="KAK8736906.1"/>
    <property type="molecule type" value="Genomic_DNA"/>
</dbReference>